<dbReference type="Pfam" id="PF26082">
    <property type="entry name" value="zf-C2H2_AcuF"/>
    <property type="match status" value="1"/>
</dbReference>
<dbReference type="PROSITE" id="PS00028">
    <property type="entry name" value="ZINC_FINGER_C2H2_1"/>
    <property type="match status" value="1"/>
</dbReference>
<organism evidence="3 4">
    <name type="scientific">Colletotrichum zoysiae</name>
    <dbReference type="NCBI Taxonomy" id="1216348"/>
    <lineage>
        <taxon>Eukaryota</taxon>
        <taxon>Fungi</taxon>
        <taxon>Dikarya</taxon>
        <taxon>Ascomycota</taxon>
        <taxon>Pezizomycotina</taxon>
        <taxon>Sordariomycetes</taxon>
        <taxon>Hypocreomycetidae</taxon>
        <taxon>Glomerellales</taxon>
        <taxon>Glomerellaceae</taxon>
        <taxon>Colletotrichum</taxon>
        <taxon>Colletotrichum graminicola species complex</taxon>
    </lineage>
</organism>
<evidence type="ECO:0000313" key="4">
    <source>
        <dbReference type="Proteomes" id="UP001232148"/>
    </source>
</evidence>
<reference evidence="3" key="1">
    <citation type="submission" date="2021-06" db="EMBL/GenBank/DDBJ databases">
        <title>Comparative genomics, transcriptomics and evolutionary studies reveal genomic signatures of adaptation to plant cell wall in hemibiotrophic fungi.</title>
        <authorList>
            <consortium name="DOE Joint Genome Institute"/>
            <person name="Baroncelli R."/>
            <person name="Diaz J.F."/>
            <person name="Benocci T."/>
            <person name="Peng M."/>
            <person name="Battaglia E."/>
            <person name="Haridas S."/>
            <person name="Andreopoulos W."/>
            <person name="Labutti K."/>
            <person name="Pangilinan J."/>
            <person name="Floch G.L."/>
            <person name="Makela M.R."/>
            <person name="Henrissat B."/>
            <person name="Grigoriev I.V."/>
            <person name="Crouch J.A."/>
            <person name="De Vries R.P."/>
            <person name="Sukno S.A."/>
            <person name="Thon M.R."/>
        </authorList>
    </citation>
    <scope>NUCLEOTIDE SEQUENCE</scope>
    <source>
        <strain evidence="3">MAFF235873</strain>
    </source>
</reference>
<dbReference type="InterPro" id="IPR058348">
    <property type="entry name" value="DUF8035"/>
</dbReference>
<feature type="region of interest" description="Disordered" evidence="1">
    <location>
        <begin position="476"/>
        <end position="530"/>
    </location>
</feature>
<feature type="compositionally biased region" description="Basic and acidic residues" evidence="1">
    <location>
        <begin position="698"/>
        <end position="709"/>
    </location>
</feature>
<dbReference type="InterPro" id="IPR013087">
    <property type="entry name" value="Znf_C2H2_type"/>
</dbReference>
<proteinExistence type="predicted"/>
<dbReference type="EMBL" id="MU842853">
    <property type="protein sequence ID" value="KAK2030310.1"/>
    <property type="molecule type" value="Genomic_DNA"/>
</dbReference>
<dbReference type="PANTHER" id="PTHR35391:SF7">
    <property type="entry name" value="C2H2-TYPE DOMAIN-CONTAINING PROTEIN"/>
    <property type="match status" value="1"/>
</dbReference>
<evidence type="ECO:0000313" key="3">
    <source>
        <dbReference type="EMBL" id="KAK2030310.1"/>
    </source>
</evidence>
<name>A0AAD9HJW0_9PEZI</name>
<gene>
    <name evidence="3" type="ORF">LX32DRAFT_717282</name>
</gene>
<sequence>MDNEDETEPSGPLSTMSSLAHSCRVAFSKLRQDLPSTEYHGLEPEATDQAGRFSVWALNIGALQRPGSSSSLDSRLEKAERMKNTVVSGLQRLEDALKRANEIALGNIPNRTTSPTAAEEIIKYSVGTAARSTDERDHNFTTEINELFNNIQSCITHLFTLSTMLRQSHPRGFTLQQGPQSLQSDPGPLITNAKDKFPKLKQYPWLAERIGRRTALQIDYIRYRQDHHMKLARVDTDHMQDELTERATTKATSVHDTIPVSDSTKQLALGSSREESVYTVTTSFAQTAVGETYSGRIIPQLTDMWLDGRQLGYGEPMECPYCRTIQIIKDRYHWKHHVYRDLQTYVCSFEHCSEGPFQTSHEWFQHEIDNHRRQWRCVLCRAKYKSASALESHFTSQHPSVVSATQRKVMLKACEFPLNHFDTDSCLLCDDWRPPSDTEGNSNKFRSHLAKHYQDLACEAIPLAIEGLEIKAAGPANDVSAPNDDESSTKIAQDGHTEPFDKSTFSELQEQPSSSIKPASSVMQGSDEDQAKMIRKPYGRIDETRIPARLLSKQALKDLGYSYIVKDKTFVVSNNGKRLDQESFEKLLNLSEKYKRDELEVGATDSKANSTIEELSDLNPVDQDSTDSIAPSGFYSVASGPSRSPGTRPGQLTPRLINMMQDLSHRLESSEGSDKNVDEDKAGHPKSIRQGSSIGKRTITERSGPDRKGSMAPDPDYNYTESSSSARTGSRHKSSSSRRHGGSSSRGKETIVQVSVWYCVSKPLTH</sequence>
<protein>
    <recommendedName>
        <fullName evidence="2">C2H2-type domain-containing protein</fullName>
    </recommendedName>
</protein>
<dbReference type="PANTHER" id="PTHR35391">
    <property type="entry name" value="C2H2-TYPE DOMAIN-CONTAINING PROTEIN-RELATED"/>
    <property type="match status" value="1"/>
</dbReference>
<dbReference type="Pfam" id="PF26118">
    <property type="entry name" value="DUF8035"/>
    <property type="match status" value="1"/>
</dbReference>
<dbReference type="InterPro" id="IPR058925">
    <property type="entry name" value="zf-C2H2_AcuF"/>
</dbReference>
<evidence type="ECO:0000256" key="1">
    <source>
        <dbReference type="SAM" id="MobiDB-lite"/>
    </source>
</evidence>
<dbReference type="AlphaFoldDB" id="A0AAD9HJW0"/>
<evidence type="ECO:0000259" key="2">
    <source>
        <dbReference type="PROSITE" id="PS00028"/>
    </source>
</evidence>
<comment type="caution">
    <text evidence="3">The sequence shown here is derived from an EMBL/GenBank/DDBJ whole genome shotgun (WGS) entry which is preliminary data.</text>
</comment>
<feature type="region of interest" description="Disordered" evidence="1">
    <location>
        <begin position="617"/>
        <end position="653"/>
    </location>
</feature>
<dbReference type="Proteomes" id="UP001232148">
    <property type="component" value="Unassembled WGS sequence"/>
</dbReference>
<feature type="compositionally biased region" description="Basic and acidic residues" evidence="1">
    <location>
        <begin position="666"/>
        <end position="683"/>
    </location>
</feature>
<accession>A0AAD9HJW0</accession>
<feature type="compositionally biased region" description="Basic residues" evidence="1">
    <location>
        <begin position="729"/>
        <end position="741"/>
    </location>
</feature>
<feature type="compositionally biased region" description="Polar residues" evidence="1">
    <location>
        <begin position="503"/>
        <end position="524"/>
    </location>
</feature>
<keyword evidence="4" id="KW-1185">Reference proteome</keyword>
<feature type="domain" description="C2H2-type" evidence="2">
    <location>
        <begin position="377"/>
        <end position="398"/>
    </location>
</feature>
<feature type="region of interest" description="Disordered" evidence="1">
    <location>
        <begin position="666"/>
        <end position="752"/>
    </location>
</feature>